<evidence type="ECO:0000256" key="2">
    <source>
        <dbReference type="ARBA" id="ARBA00022801"/>
    </source>
</evidence>
<dbReference type="AlphaFoldDB" id="A0A8J2PXI8"/>
<dbReference type="PANTHER" id="PTHR46118:SF4">
    <property type="entry name" value="PROTEIN ABHD11"/>
    <property type="match status" value="1"/>
</dbReference>
<evidence type="ECO:0000313" key="3">
    <source>
        <dbReference type="EMBL" id="CAG7831867.1"/>
    </source>
</evidence>
<dbReference type="GO" id="GO:0052689">
    <property type="term" value="F:carboxylic ester hydrolase activity"/>
    <property type="evidence" value="ECO:0007669"/>
    <property type="project" value="TreeGrafter"/>
</dbReference>
<dbReference type="OrthoDB" id="8119704at2759"/>
<gene>
    <name evidence="3" type="ORF">AFUS01_LOCUS41591</name>
</gene>
<keyword evidence="4" id="KW-1185">Reference proteome</keyword>
<reference evidence="3" key="1">
    <citation type="submission" date="2021-06" db="EMBL/GenBank/DDBJ databases">
        <authorList>
            <person name="Hodson N. C."/>
            <person name="Mongue J. A."/>
            <person name="Jaron S. K."/>
        </authorList>
    </citation>
    <scope>NUCLEOTIDE SEQUENCE</scope>
</reference>
<dbReference type="GO" id="GO:0005739">
    <property type="term" value="C:mitochondrion"/>
    <property type="evidence" value="ECO:0007669"/>
    <property type="project" value="TreeGrafter"/>
</dbReference>
<organism evidence="3 4">
    <name type="scientific">Allacma fusca</name>
    <dbReference type="NCBI Taxonomy" id="39272"/>
    <lineage>
        <taxon>Eukaryota</taxon>
        <taxon>Metazoa</taxon>
        <taxon>Ecdysozoa</taxon>
        <taxon>Arthropoda</taxon>
        <taxon>Hexapoda</taxon>
        <taxon>Collembola</taxon>
        <taxon>Symphypleona</taxon>
        <taxon>Sminthuridae</taxon>
        <taxon>Allacma</taxon>
    </lineage>
</organism>
<evidence type="ECO:0000313" key="4">
    <source>
        <dbReference type="Proteomes" id="UP000708208"/>
    </source>
</evidence>
<dbReference type="EMBL" id="CAJVCH010562398">
    <property type="protein sequence ID" value="CAG7831867.1"/>
    <property type="molecule type" value="Genomic_DNA"/>
</dbReference>
<accession>A0A8J2PXI8</accession>
<name>A0A8J2PXI8_9HEXA</name>
<keyword evidence="2" id="KW-0378">Hydrolase</keyword>
<comment type="caution">
    <text evidence="3">The sequence shown here is derived from an EMBL/GenBank/DDBJ whole genome shotgun (WGS) entry which is preliminary data.</text>
</comment>
<proteinExistence type="inferred from homology"/>
<dbReference type="PANTHER" id="PTHR46118">
    <property type="entry name" value="PROTEIN ABHD11"/>
    <property type="match status" value="1"/>
</dbReference>
<comment type="similarity">
    <text evidence="1">Belongs to the AB hydrolase superfamily.</text>
</comment>
<dbReference type="Proteomes" id="UP000708208">
    <property type="component" value="Unassembled WGS sequence"/>
</dbReference>
<evidence type="ECO:0000256" key="1">
    <source>
        <dbReference type="ARBA" id="ARBA00008645"/>
    </source>
</evidence>
<feature type="non-terminal residue" evidence="3">
    <location>
        <position position="1"/>
    </location>
</feature>
<sequence>MLDKTLEPVVKDKAVRAFILTNLAQNDEAGVHWKPNLPILLKYIKGFREFPPELKQKRFTKPAIFIRGGKSPYVPDEELPEIKQIFPNA</sequence>
<protein>
    <submittedName>
        <fullName evidence="3">Uncharacterized protein</fullName>
    </submittedName>
</protein>